<evidence type="ECO:0000313" key="10">
    <source>
        <dbReference type="EMBL" id="KAK9104027.1"/>
    </source>
</evidence>
<keyword evidence="11" id="KW-1185">Reference proteome</keyword>
<dbReference type="PROSITE" id="PS50888">
    <property type="entry name" value="BHLH"/>
    <property type="match status" value="1"/>
</dbReference>
<evidence type="ECO:0000259" key="8">
    <source>
        <dbReference type="PROSITE" id="PS50888"/>
    </source>
</evidence>
<comment type="subcellular location">
    <subcellularLocation>
        <location evidence="1">Nucleus</location>
    </subcellularLocation>
</comment>
<dbReference type="InterPro" id="IPR036638">
    <property type="entry name" value="HLH_DNA-bd_sf"/>
</dbReference>
<evidence type="ECO:0000256" key="1">
    <source>
        <dbReference type="ARBA" id="ARBA00004123"/>
    </source>
</evidence>
<gene>
    <name evidence="10" type="ORF">Scep_020871</name>
</gene>
<dbReference type="GO" id="GO:0003700">
    <property type="term" value="F:DNA-binding transcription factor activity"/>
    <property type="evidence" value="ECO:0007669"/>
    <property type="project" value="TreeGrafter"/>
</dbReference>
<dbReference type="GO" id="GO:0046983">
    <property type="term" value="F:protein dimerization activity"/>
    <property type="evidence" value="ECO:0007669"/>
    <property type="project" value="InterPro"/>
</dbReference>
<dbReference type="Pfam" id="PF00010">
    <property type="entry name" value="HLH"/>
    <property type="match status" value="1"/>
</dbReference>
<keyword evidence="3" id="KW-0805">Transcription regulation</keyword>
<dbReference type="AlphaFoldDB" id="A0AAP0F7X1"/>
<dbReference type="InterPro" id="IPR054502">
    <property type="entry name" value="bHLH-TF_ACT-like_plant"/>
</dbReference>
<dbReference type="FunFam" id="4.10.280.10:FF:000066">
    <property type="entry name" value="BHLH transcription factor"/>
    <property type="match status" value="1"/>
</dbReference>
<evidence type="ECO:0000256" key="2">
    <source>
        <dbReference type="ARBA" id="ARBA00022473"/>
    </source>
</evidence>
<reference evidence="10 11" key="1">
    <citation type="submission" date="2024-01" db="EMBL/GenBank/DDBJ databases">
        <title>Genome assemblies of Stephania.</title>
        <authorList>
            <person name="Yang L."/>
        </authorList>
    </citation>
    <scope>NUCLEOTIDE SEQUENCE [LARGE SCALE GENOMIC DNA]</scope>
    <source>
        <strain evidence="10">JXDWG</strain>
        <tissue evidence="10">Leaf</tissue>
    </source>
</reference>
<dbReference type="Pfam" id="PF22754">
    <property type="entry name" value="bHLH-TF_ACT-like_plant"/>
    <property type="match status" value="1"/>
</dbReference>
<dbReference type="Proteomes" id="UP001419268">
    <property type="component" value="Unassembled WGS sequence"/>
</dbReference>
<keyword evidence="2" id="KW-0217">Developmental protein</keyword>
<accession>A0AAP0F7X1</accession>
<evidence type="ECO:0000256" key="3">
    <source>
        <dbReference type="ARBA" id="ARBA00023015"/>
    </source>
</evidence>
<dbReference type="PANTHER" id="PTHR31945:SF129">
    <property type="entry name" value="TRANSCRIPTION FACTOR SCREAM2"/>
    <property type="match status" value="1"/>
</dbReference>
<proteinExistence type="predicted"/>
<sequence>MLSSELINGGSWAEEQQYQQQQQEEEMGCFSTTFTSLLENGWIDNTTTTTTNNVDHSQSFQFVQSSSPDETLLLQSMESNSSSSVDQTQIIPPCFSTKPCFSSLINYPFEGSFDLGCDLGFQFSDFSAMMSRTGGVLSGFEGFASNGQMGSLDLGSISQLSTTHLLGLAENSSSATGFANLGNVHVDESETNNNKSLFHNRTNKLLKPLEIFPSTGAQPTLFQKRKSGENSGNSRGLSLDNGQVLVSVEGIDKGKWEVEVELEKRAKNGEEDDVDEASIDGSGFNYDSDEGLEGIKNDVKSSNVNSGIANGDQKGKKKGLPAKNLMAERRRRKKLNDRLYMLRSVVPKISKMDRASILGDAIDYLKELLQRINDLHNELEGTPGSSLPLNTSFYPLTPTPCTVPGRVKEERCPSALPNSNSQAARVEVRMREGRAVNIHMFCARRPGLLLSTMKALDDLGLDVQQAVISCFDGFALDVFRAEQCKGGQEIFPEAIKAVLLNSASYHGVM</sequence>
<dbReference type="InterPro" id="IPR011598">
    <property type="entry name" value="bHLH_dom"/>
</dbReference>
<dbReference type="SUPFAM" id="SSF47459">
    <property type="entry name" value="HLH, helix-loop-helix DNA-binding domain"/>
    <property type="match status" value="1"/>
</dbReference>
<evidence type="ECO:0000256" key="4">
    <source>
        <dbReference type="ARBA" id="ARBA00023125"/>
    </source>
</evidence>
<evidence type="ECO:0000256" key="6">
    <source>
        <dbReference type="ARBA" id="ARBA00023242"/>
    </source>
</evidence>
<feature type="region of interest" description="Disordered" evidence="7">
    <location>
        <begin position="217"/>
        <end position="239"/>
    </location>
</feature>
<keyword evidence="5" id="KW-0804">Transcription</keyword>
<comment type="caution">
    <text evidence="10">The sequence shown here is derived from an EMBL/GenBank/DDBJ whole genome shotgun (WGS) entry which is preliminary data.</text>
</comment>
<dbReference type="CDD" id="cd04873">
    <property type="entry name" value="ACT_UUR-ACR-like"/>
    <property type="match status" value="1"/>
</dbReference>
<evidence type="ECO:0000256" key="5">
    <source>
        <dbReference type="ARBA" id="ARBA00023163"/>
    </source>
</evidence>
<evidence type="ECO:0000313" key="11">
    <source>
        <dbReference type="Proteomes" id="UP001419268"/>
    </source>
</evidence>
<evidence type="ECO:0000259" key="9">
    <source>
        <dbReference type="PROSITE" id="PS51671"/>
    </source>
</evidence>
<evidence type="ECO:0000256" key="7">
    <source>
        <dbReference type="SAM" id="MobiDB-lite"/>
    </source>
</evidence>
<dbReference type="GO" id="GO:0005634">
    <property type="term" value="C:nucleus"/>
    <property type="evidence" value="ECO:0007669"/>
    <property type="project" value="UniProtKB-SubCell"/>
</dbReference>
<evidence type="ECO:0008006" key="12">
    <source>
        <dbReference type="Google" id="ProtNLM"/>
    </source>
</evidence>
<keyword evidence="6" id="KW-0539">Nucleus</keyword>
<dbReference type="Gene3D" id="4.10.280.10">
    <property type="entry name" value="Helix-loop-helix DNA-binding domain"/>
    <property type="match status" value="1"/>
</dbReference>
<dbReference type="CDD" id="cd11443">
    <property type="entry name" value="bHLH_AtAMS_like"/>
    <property type="match status" value="1"/>
</dbReference>
<dbReference type="PANTHER" id="PTHR31945">
    <property type="entry name" value="TRANSCRIPTION FACTOR SCREAM2-RELATED"/>
    <property type="match status" value="1"/>
</dbReference>
<dbReference type="PROSITE" id="PS51671">
    <property type="entry name" value="ACT"/>
    <property type="match status" value="1"/>
</dbReference>
<dbReference type="GO" id="GO:0043565">
    <property type="term" value="F:sequence-specific DNA binding"/>
    <property type="evidence" value="ECO:0007669"/>
    <property type="project" value="TreeGrafter"/>
</dbReference>
<feature type="region of interest" description="Disordered" evidence="7">
    <location>
        <begin position="1"/>
        <end position="25"/>
    </location>
</feature>
<protein>
    <recommendedName>
        <fullName evidence="12">BHLH domain-containing protein</fullName>
    </recommendedName>
</protein>
<dbReference type="InterPro" id="IPR002912">
    <property type="entry name" value="ACT_dom"/>
</dbReference>
<dbReference type="SMART" id="SM00353">
    <property type="entry name" value="HLH"/>
    <property type="match status" value="1"/>
</dbReference>
<dbReference type="EMBL" id="JBBNAG010000009">
    <property type="protein sequence ID" value="KAK9104027.1"/>
    <property type="molecule type" value="Genomic_DNA"/>
</dbReference>
<name>A0AAP0F7X1_9MAGN</name>
<dbReference type="InterPro" id="IPR051358">
    <property type="entry name" value="TF_AMS/ICE1/BHLH6-like"/>
</dbReference>
<feature type="domain" description="BHLH" evidence="8">
    <location>
        <begin position="319"/>
        <end position="368"/>
    </location>
</feature>
<organism evidence="10 11">
    <name type="scientific">Stephania cephalantha</name>
    <dbReference type="NCBI Taxonomy" id="152367"/>
    <lineage>
        <taxon>Eukaryota</taxon>
        <taxon>Viridiplantae</taxon>
        <taxon>Streptophyta</taxon>
        <taxon>Embryophyta</taxon>
        <taxon>Tracheophyta</taxon>
        <taxon>Spermatophyta</taxon>
        <taxon>Magnoliopsida</taxon>
        <taxon>Ranunculales</taxon>
        <taxon>Menispermaceae</taxon>
        <taxon>Menispermoideae</taxon>
        <taxon>Cissampelideae</taxon>
        <taxon>Stephania</taxon>
    </lineage>
</organism>
<keyword evidence="4" id="KW-0238">DNA-binding</keyword>
<feature type="domain" description="ACT" evidence="9">
    <location>
        <begin position="437"/>
        <end position="509"/>
    </location>
</feature>